<sequence length="88" mass="10181">MHILIEAYTFVRFGGANQFYVVAGHQTFFIRFKLKREDASRLIHSKFIDHVTKISIGIVQSQMVNPQCAVFEQLKVLELVTLRTVLKD</sequence>
<reference evidence="2" key="1">
    <citation type="submission" date="2022-11" db="UniProtKB">
        <authorList>
            <consortium name="WormBaseParasite"/>
        </authorList>
    </citation>
    <scope>IDENTIFICATION</scope>
</reference>
<evidence type="ECO:0000313" key="2">
    <source>
        <dbReference type="WBParaSite" id="nRc.2.0.1.t02630-RA"/>
    </source>
</evidence>
<proteinExistence type="predicted"/>
<keyword evidence="1" id="KW-1185">Reference proteome</keyword>
<name>A0A915HMB1_ROMCU</name>
<organism evidence="1 2">
    <name type="scientific">Romanomermis culicivorax</name>
    <name type="common">Nematode worm</name>
    <dbReference type="NCBI Taxonomy" id="13658"/>
    <lineage>
        <taxon>Eukaryota</taxon>
        <taxon>Metazoa</taxon>
        <taxon>Ecdysozoa</taxon>
        <taxon>Nematoda</taxon>
        <taxon>Enoplea</taxon>
        <taxon>Dorylaimia</taxon>
        <taxon>Mermithida</taxon>
        <taxon>Mermithoidea</taxon>
        <taxon>Mermithidae</taxon>
        <taxon>Romanomermis</taxon>
    </lineage>
</organism>
<dbReference type="WBParaSite" id="nRc.2.0.1.t02630-RA">
    <property type="protein sequence ID" value="nRc.2.0.1.t02630-RA"/>
    <property type="gene ID" value="nRc.2.0.1.g02630"/>
</dbReference>
<evidence type="ECO:0000313" key="1">
    <source>
        <dbReference type="Proteomes" id="UP000887565"/>
    </source>
</evidence>
<dbReference type="AlphaFoldDB" id="A0A915HMB1"/>
<dbReference type="Proteomes" id="UP000887565">
    <property type="component" value="Unplaced"/>
</dbReference>
<protein>
    <submittedName>
        <fullName evidence="2">Uncharacterized protein</fullName>
    </submittedName>
</protein>
<accession>A0A915HMB1</accession>